<dbReference type="EMBL" id="KB733461">
    <property type="protein sequence ID" value="ENI03111.1"/>
    <property type="molecule type" value="Genomic_DNA"/>
</dbReference>
<evidence type="ECO:0000313" key="3">
    <source>
        <dbReference type="Proteomes" id="UP000012338"/>
    </source>
</evidence>
<feature type="compositionally biased region" description="Low complexity" evidence="1">
    <location>
        <begin position="433"/>
        <end position="449"/>
    </location>
</feature>
<reference evidence="3" key="2">
    <citation type="journal article" date="2013" name="PLoS Genet.">
        <title>Comparative genome structure, secondary metabolite, and effector coding capacity across Cochliobolus pathogens.</title>
        <authorList>
            <person name="Condon B.J."/>
            <person name="Leng Y."/>
            <person name="Wu D."/>
            <person name="Bushley K.E."/>
            <person name="Ohm R.A."/>
            <person name="Otillar R."/>
            <person name="Martin J."/>
            <person name="Schackwitz W."/>
            <person name="Grimwood J."/>
            <person name="MohdZainudin N."/>
            <person name="Xue C."/>
            <person name="Wang R."/>
            <person name="Manning V.A."/>
            <person name="Dhillon B."/>
            <person name="Tu Z.J."/>
            <person name="Steffenson B.J."/>
            <person name="Salamov A."/>
            <person name="Sun H."/>
            <person name="Lowry S."/>
            <person name="LaButti K."/>
            <person name="Han J."/>
            <person name="Copeland A."/>
            <person name="Lindquist E."/>
            <person name="Barry K."/>
            <person name="Schmutz J."/>
            <person name="Baker S.E."/>
            <person name="Ciuffetti L.M."/>
            <person name="Grigoriev I.V."/>
            <person name="Zhong S."/>
            <person name="Turgeon B.G."/>
        </authorList>
    </citation>
    <scope>NUCLEOTIDE SEQUENCE [LARGE SCALE GENOMIC DNA]</scope>
    <source>
        <strain evidence="3">C4 / ATCC 48331 / race T</strain>
    </source>
</reference>
<dbReference type="RefSeq" id="XP_014077020.1">
    <property type="nucleotide sequence ID" value="XM_014221545.1"/>
</dbReference>
<protein>
    <submittedName>
        <fullName evidence="2">Uncharacterized protein</fullName>
    </submittedName>
</protein>
<accession>N4X9C0</accession>
<dbReference type="HOGENOM" id="CLU_364485_0_0_1"/>
<evidence type="ECO:0000313" key="2">
    <source>
        <dbReference type="EMBL" id="ENI03111.1"/>
    </source>
</evidence>
<evidence type="ECO:0000256" key="1">
    <source>
        <dbReference type="SAM" id="MobiDB-lite"/>
    </source>
</evidence>
<keyword evidence="3" id="KW-1185">Reference proteome</keyword>
<feature type="region of interest" description="Disordered" evidence="1">
    <location>
        <begin position="427"/>
        <end position="449"/>
    </location>
</feature>
<feature type="region of interest" description="Disordered" evidence="1">
    <location>
        <begin position="375"/>
        <end position="400"/>
    </location>
</feature>
<dbReference type="AlphaFoldDB" id="N4X9C0"/>
<feature type="region of interest" description="Disordered" evidence="1">
    <location>
        <begin position="185"/>
        <end position="229"/>
    </location>
</feature>
<reference evidence="2 3" key="1">
    <citation type="journal article" date="2012" name="PLoS Pathog.">
        <title>Diverse lifestyles and strategies of plant pathogenesis encoded in the genomes of eighteen Dothideomycetes fungi.</title>
        <authorList>
            <person name="Ohm R.A."/>
            <person name="Feau N."/>
            <person name="Henrissat B."/>
            <person name="Schoch C.L."/>
            <person name="Horwitz B.A."/>
            <person name="Barry K.W."/>
            <person name="Condon B.J."/>
            <person name="Copeland A.C."/>
            <person name="Dhillon B."/>
            <person name="Glaser F."/>
            <person name="Hesse C.N."/>
            <person name="Kosti I."/>
            <person name="LaButti K."/>
            <person name="Lindquist E.A."/>
            <person name="Lucas S."/>
            <person name="Salamov A.A."/>
            <person name="Bradshaw R.E."/>
            <person name="Ciuffetti L."/>
            <person name="Hamelin R.C."/>
            <person name="Kema G.H.J."/>
            <person name="Lawrence C."/>
            <person name="Scott J.A."/>
            <person name="Spatafora J.W."/>
            <person name="Turgeon B.G."/>
            <person name="de Wit P.J.G.M."/>
            <person name="Zhong S."/>
            <person name="Goodwin S.B."/>
            <person name="Grigoriev I.V."/>
        </authorList>
    </citation>
    <scope>NUCLEOTIDE SEQUENCE [LARGE SCALE GENOMIC DNA]</scope>
    <source>
        <strain evidence="3">C4 / ATCC 48331 / race T</strain>
    </source>
</reference>
<dbReference type="GeneID" id="25842100"/>
<sequence length="639" mass="72717">MLTSCKNNKDETIVLLEYDRQRWTKKKWSSFIIKKNNSTIWMEKEALGLKPANKQMRKELKNQSCSLLAEDVTRLSDKTLRYLQEELGVSLTELRNALLRFAVDSDSLKSELVSLLHKHGPYVWGKEDRNHLLKPNSSTRYEKDLFYDDENDREIMKIHLHRWVIMKICNIIKYLECKEKQYKHKQTTGSDSKGLKRRARTVSANPNNSGVQLKAAKRRKLSNVLQQSTPGTSAVVNTRGFTAVNSPLPAEVTPKHQPQEAAWSFAQGPQRCIPGSVFCHNNGYRSPREPCPPVSMPSRLAIDSPSFLLPVPFESTPVSNSLPPLASVFFKNRGWGHSENYLIVNPAHSSHATQSQPPSQGVKQHALQICRPHHHQHILPPPHPHIQHQQPAHQPPVLPNASTRYYERSREPRPYSRDYPVVQHAQLPHARKPQSQSPQQQPPLTGLPSLPNVSVSPFGYSLAPQPAPAISRQPVPLKRLLLLQCDVTARLLLFFFPRDSMRQDETALFEDLRELWLQGESLFRRKLATQYDLISEILNAWLQQREAIIKLRHSTAANLGVSKQVNVERLLALNNLRAMLIKWDDMSPIDGKSSEDLLCVAFSVIINCTDNGDLFKDKLKELRSSVVNLLRGEDSRGIL</sequence>
<gene>
    <name evidence="2" type="ORF">COCC4DRAFT_200602</name>
</gene>
<dbReference type="Proteomes" id="UP000012338">
    <property type="component" value="Unassembled WGS sequence"/>
</dbReference>
<feature type="compositionally biased region" description="Polar residues" evidence="1">
    <location>
        <begin position="202"/>
        <end position="211"/>
    </location>
</feature>
<proteinExistence type="predicted"/>
<dbReference type="OrthoDB" id="3796606at2759"/>
<organism evidence="2 3">
    <name type="scientific">Cochliobolus heterostrophus (strain C4 / ATCC 48331 / race T)</name>
    <name type="common">Southern corn leaf blight fungus</name>
    <name type="synonym">Bipolaris maydis</name>
    <dbReference type="NCBI Taxonomy" id="665024"/>
    <lineage>
        <taxon>Eukaryota</taxon>
        <taxon>Fungi</taxon>
        <taxon>Dikarya</taxon>
        <taxon>Ascomycota</taxon>
        <taxon>Pezizomycotina</taxon>
        <taxon>Dothideomycetes</taxon>
        <taxon>Pleosporomycetidae</taxon>
        <taxon>Pleosporales</taxon>
        <taxon>Pleosporineae</taxon>
        <taxon>Pleosporaceae</taxon>
        <taxon>Bipolaris</taxon>
    </lineage>
</organism>
<name>N4X9C0_COCH4</name>